<feature type="transmembrane region" description="Helical" evidence="7">
    <location>
        <begin position="223"/>
        <end position="245"/>
    </location>
</feature>
<dbReference type="InterPro" id="IPR052337">
    <property type="entry name" value="SAT4-like"/>
</dbReference>
<keyword evidence="10" id="KW-1185">Reference proteome</keyword>
<feature type="transmembrane region" description="Helical" evidence="7">
    <location>
        <begin position="23"/>
        <end position="45"/>
    </location>
</feature>
<feature type="region of interest" description="Disordered" evidence="6">
    <location>
        <begin position="280"/>
        <end position="318"/>
    </location>
</feature>
<evidence type="ECO:0000256" key="1">
    <source>
        <dbReference type="ARBA" id="ARBA00004141"/>
    </source>
</evidence>
<organism evidence="9 10">
    <name type="scientific">Lepidopterella palustris CBS 459.81</name>
    <dbReference type="NCBI Taxonomy" id="1314670"/>
    <lineage>
        <taxon>Eukaryota</taxon>
        <taxon>Fungi</taxon>
        <taxon>Dikarya</taxon>
        <taxon>Ascomycota</taxon>
        <taxon>Pezizomycotina</taxon>
        <taxon>Dothideomycetes</taxon>
        <taxon>Pleosporomycetidae</taxon>
        <taxon>Mytilinidiales</taxon>
        <taxon>Argynnaceae</taxon>
        <taxon>Lepidopterella</taxon>
    </lineage>
</organism>
<keyword evidence="4 7" id="KW-0472">Membrane</keyword>
<dbReference type="Pfam" id="PF20684">
    <property type="entry name" value="Fung_rhodopsin"/>
    <property type="match status" value="1"/>
</dbReference>
<evidence type="ECO:0000256" key="2">
    <source>
        <dbReference type="ARBA" id="ARBA00022692"/>
    </source>
</evidence>
<feature type="transmembrane region" description="Helical" evidence="7">
    <location>
        <begin position="99"/>
        <end position="118"/>
    </location>
</feature>
<gene>
    <name evidence="9" type="ORF">K432DRAFT_313029</name>
</gene>
<reference evidence="9 10" key="1">
    <citation type="journal article" date="2016" name="Nat. Commun.">
        <title>Ectomycorrhizal ecology is imprinted in the genome of the dominant symbiotic fungus Cenococcum geophilum.</title>
        <authorList>
            <consortium name="DOE Joint Genome Institute"/>
            <person name="Peter M."/>
            <person name="Kohler A."/>
            <person name="Ohm R.A."/>
            <person name="Kuo A."/>
            <person name="Krutzmann J."/>
            <person name="Morin E."/>
            <person name="Arend M."/>
            <person name="Barry K.W."/>
            <person name="Binder M."/>
            <person name="Choi C."/>
            <person name="Clum A."/>
            <person name="Copeland A."/>
            <person name="Grisel N."/>
            <person name="Haridas S."/>
            <person name="Kipfer T."/>
            <person name="LaButti K."/>
            <person name="Lindquist E."/>
            <person name="Lipzen A."/>
            <person name="Maire R."/>
            <person name="Meier B."/>
            <person name="Mihaltcheva S."/>
            <person name="Molinier V."/>
            <person name="Murat C."/>
            <person name="Poggeler S."/>
            <person name="Quandt C.A."/>
            <person name="Sperisen C."/>
            <person name="Tritt A."/>
            <person name="Tisserant E."/>
            <person name="Crous P.W."/>
            <person name="Henrissat B."/>
            <person name="Nehls U."/>
            <person name="Egli S."/>
            <person name="Spatafora J.W."/>
            <person name="Grigoriev I.V."/>
            <person name="Martin F.M."/>
        </authorList>
    </citation>
    <scope>NUCLEOTIDE SEQUENCE [LARGE SCALE GENOMIC DNA]</scope>
    <source>
        <strain evidence="9 10">CBS 459.81</strain>
    </source>
</reference>
<comment type="similarity">
    <text evidence="5">Belongs to the SAT4 family.</text>
</comment>
<dbReference type="GO" id="GO:0016020">
    <property type="term" value="C:membrane"/>
    <property type="evidence" value="ECO:0007669"/>
    <property type="project" value="UniProtKB-SubCell"/>
</dbReference>
<keyword evidence="3 7" id="KW-1133">Transmembrane helix</keyword>
<evidence type="ECO:0000256" key="7">
    <source>
        <dbReference type="SAM" id="Phobius"/>
    </source>
</evidence>
<feature type="transmembrane region" description="Helical" evidence="7">
    <location>
        <begin position="65"/>
        <end position="87"/>
    </location>
</feature>
<comment type="subcellular location">
    <subcellularLocation>
        <location evidence="1">Membrane</location>
        <topology evidence="1">Multi-pass membrane protein</topology>
    </subcellularLocation>
</comment>
<dbReference type="InterPro" id="IPR049326">
    <property type="entry name" value="Rhodopsin_dom_fungi"/>
</dbReference>
<evidence type="ECO:0000313" key="9">
    <source>
        <dbReference type="EMBL" id="OCK73350.1"/>
    </source>
</evidence>
<sequence length="318" mass="35203">AIVVALRILTRRCIVRNFGLDDWMISFATIFALGYLAEILIIRGIGHGTSGANATDNEKSETEKVILAIQVTYLFAVFSIKTSIVLFYLRIAVTRTFQFLCKATIAVLITFLIISVIVDFTQCTPLNLGWDFTGTVKGHCINSFMWFFSIATFNIVTDVWIIGLPIKTIISIQRPLRDKIGLCFIFGIGIFSLSASIVRIQLIGLFEQNEESDVVYNTLMINLWSIIEVNVGIICACIPALKPLISRSQLERSRSSAPQRGTKSSGSGIFMKMASFMSARGDGVSDRKSSPFQSRDATSRVAIPLDERSLPPLPNDRA</sequence>
<dbReference type="Proteomes" id="UP000250266">
    <property type="component" value="Unassembled WGS sequence"/>
</dbReference>
<dbReference type="EMBL" id="KV745815">
    <property type="protein sequence ID" value="OCK73350.1"/>
    <property type="molecule type" value="Genomic_DNA"/>
</dbReference>
<feature type="domain" description="Rhodopsin" evidence="8">
    <location>
        <begin position="6"/>
        <end position="247"/>
    </location>
</feature>
<dbReference type="PANTHER" id="PTHR33048:SF123">
    <property type="entry name" value="INTEGRAL MEMBRANE PROTEIN"/>
    <property type="match status" value="1"/>
</dbReference>
<evidence type="ECO:0000256" key="5">
    <source>
        <dbReference type="ARBA" id="ARBA00038359"/>
    </source>
</evidence>
<evidence type="ECO:0000256" key="4">
    <source>
        <dbReference type="ARBA" id="ARBA00023136"/>
    </source>
</evidence>
<dbReference type="PANTHER" id="PTHR33048">
    <property type="entry name" value="PTH11-LIKE INTEGRAL MEMBRANE PROTEIN (AFU_ORTHOLOGUE AFUA_5G11245)"/>
    <property type="match status" value="1"/>
</dbReference>
<protein>
    <recommendedName>
        <fullName evidence="8">Rhodopsin domain-containing protein</fullName>
    </recommendedName>
</protein>
<dbReference type="OrthoDB" id="5329176at2759"/>
<evidence type="ECO:0000259" key="8">
    <source>
        <dbReference type="Pfam" id="PF20684"/>
    </source>
</evidence>
<feature type="transmembrane region" description="Helical" evidence="7">
    <location>
        <begin position="182"/>
        <end position="203"/>
    </location>
</feature>
<evidence type="ECO:0000256" key="3">
    <source>
        <dbReference type="ARBA" id="ARBA00022989"/>
    </source>
</evidence>
<keyword evidence="2 7" id="KW-0812">Transmembrane</keyword>
<name>A0A8E2DXE4_9PEZI</name>
<dbReference type="AlphaFoldDB" id="A0A8E2DXE4"/>
<feature type="transmembrane region" description="Helical" evidence="7">
    <location>
        <begin position="144"/>
        <end position="170"/>
    </location>
</feature>
<feature type="non-terminal residue" evidence="9">
    <location>
        <position position="318"/>
    </location>
</feature>
<evidence type="ECO:0000256" key="6">
    <source>
        <dbReference type="SAM" id="MobiDB-lite"/>
    </source>
</evidence>
<proteinExistence type="inferred from homology"/>
<evidence type="ECO:0000313" key="10">
    <source>
        <dbReference type="Proteomes" id="UP000250266"/>
    </source>
</evidence>
<accession>A0A8E2DXE4</accession>